<dbReference type="Pfam" id="PF13622">
    <property type="entry name" value="4HBT_3"/>
    <property type="match status" value="1"/>
</dbReference>
<protein>
    <submittedName>
        <fullName evidence="3">Thioesterase family protein</fullName>
    </submittedName>
</protein>
<dbReference type="Pfam" id="PF20789">
    <property type="entry name" value="4HBT_3C"/>
    <property type="match status" value="1"/>
</dbReference>
<dbReference type="RefSeq" id="WP_185677630.1">
    <property type="nucleotide sequence ID" value="NZ_JACLAX010000001.1"/>
</dbReference>
<feature type="domain" description="Acyl-CoA thioesterase-like N-terminal HotDog" evidence="1">
    <location>
        <begin position="21"/>
        <end position="101"/>
    </location>
</feature>
<evidence type="ECO:0000313" key="3">
    <source>
        <dbReference type="EMBL" id="MBC2667753.1"/>
    </source>
</evidence>
<proteinExistence type="predicted"/>
<gene>
    <name evidence="3" type="ORF">H7F53_01170</name>
</gene>
<dbReference type="InterPro" id="IPR049449">
    <property type="entry name" value="TesB_ACOT8-like_N"/>
</dbReference>
<dbReference type="SUPFAM" id="SSF54637">
    <property type="entry name" value="Thioesterase/thiol ester dehydrase-isomerase"/>
    <property type="match status" value="2"/>
</dbReference>
<evidence type="ECO:0000259" key="2">
    <source>
        <dbReference type="Pfam" id="PF20789"/>
    </source>
</evidence>
<sequence>MSEQAYFRRVGDTVLPLATTAGYWRDDTIHGSAIVGLMGHEVWSRHGDDDWIPARFHVDMHRLAPARPVAIRTEVIREGRRLRLIEARMVIDGDEYARAICQLLRAGTNPDGRVWPGQAPWTVPSPDSLAALPGEARRGAEWRPIKGHIGAQGPRQLWLRQQLEIVAGEPLVPFTRVAAIADVASPWLHSADTGIKFINADVVVNLHRLPVGHWTGLEASVHDSSQGIAVGYCRLYDEVGSLGFASATGLASQRS</sequence>
<accession>A0A7X1KNS8</accession>
<dbReference type="InterPro" id="IPR042171">
    <property type="entry name" value="Acyl-CoA_hotdog"/>
</dbReference>
<comment type="caution">
    <text evidence="3">The sequence shown here is derived from an EMBL/GenBank/DDBJ whole genome shotgun (WGS) entry which is preliminary data.</text>
</comment>
<feature type="domain" description="Acyl-CoA thioesterase-like C-terminal" evidence="2">
    <location>
        <begin position="131"/>
        <end position="242"/>
    </location>
</feature>
<evidence type="ECO:0000259" key="1">
    <source>
        <dbReference type="Pfam" id="PF13622"/>
    </source>
</evidence>
<dbReference type="Proteomes" id="UP000551327">
    <property type="component" value="Unassembled WGS sequence"/>
</dbReference>
<keyword evidence="4" id="KW-1185">Reference proteome</keyword>
<evidence type="ECO:0000313" key="4">
    <source>
        <dbReference type="Proteomes" id="UP000551327"/>
    </source>
</evidence>
<dbReference type="AlphaFoldDB" id="A0A7X1KNS8"/>
<name>A0A7X1KNS8_9SPHN</name>
<dbReference type="EMBL" id="JACLAX010000001">
    <property type="protein sequence ID" value="MBC2667753.1"/>
    <property type="molecule type" value="Genomic_DNA"/>
</dbReference>
<reference evidence="3 4" key="1">
    <citation type="submission" date="2020-08" db="EMBL/GenBank/DDBJ databases">
        <title>The genome sequence of type strain Novosphingobium piscinae KCTC 42194.</title>
        <authorList>
            <person name="Liu Y."/>
        </authorList>
    </citation>
    <scope>NUCLEOTIDE SEQUENCE [LARGE SCALE GENOMIC DNA]</scope>
    <source>
        <strain evidence="3 4">KCTC 42194</strain>
    </source>
</reference>
<dbReference type="InterPro" id="IPR049450">
    <property type="entry name" value="ACOT8-like_C"/>
</dbReference>
<dbReference type="Gene3D" id="2.40.160.210">
    <property type="entry name" value="Acyl-CoA thioesterase, double hotdog domain"/>
    <property type="match status" value="1"/>
</dbReference>
<organism evidence="3 4">
    <name type="scientific">Novosphingobium piscinae</name>
    <dbReference type="NCBI Taxonomy" id="1507448"/>
    <lineage>
        <taxon>Bacteria</taxon>
        <taxon>Pseudomonadati</taxon>
        <taxon>Pseudomonadota</taxon>
        <taxon>Alphaproteobacteria</taxon>
        <taxon>Sphingomonadales</taxon>
        <taxon>Sphingomonadaceae</taxon>
        <taxon>Novosphingobium</taxon>
    </lineage>
</organism>
<dbReference type="InterPro" id="IPR029069">
    <property type="entry name" value="HotDog_dom_sf"/>
</dbReference>